<dbReference type="EMBL" id="LGGN01000051">
    <property type="protein sequence ID" value="KUK78276.1"/>
    <property type="molecule type" value="Genomic_DNA"/>
</dbReference>
<dbReference type="Proteomes" id="UP000053860">
    <property type="component" value="Unassembled WGS sequence"/>
</dbReference>
<name>A0A101HK29_9BACT</name>
<comment type="caution">
    <text evidence="1">The sequence shown here is derived from an EMBL/GenBank/DDBJ whole genome shotgun (WGS) entry which is preliminary data.</text>
</comment>
<proteinExistence type="predicted"/>
<evidence type="ECO:0000313" key="1">
    <source>
        <dbReference type="EMBL" id="KUK78276.1"/>
    </source>
</evidence>
<dbReference type="PANTHER" id="PTHR37835">
    <property type="entry name" value="ALPHA-CLOSTRIPAIN"/>
    <property type="match status" value="1"/>
</dbReference>
<reference evidence="2" key="1">
    <citation type="journal article" date="2015" name="MBio">
        <title>Genome-Resolved Metagenomic Analysis Reveals Roles for Candidate Phyla and Other Microbial Community Members in Biogeochemical Transformations in Oil Reservoirs.</title>
        <authorList>
            <person name="Hu P."/>
            <person name="Tom L."/>
            <person name="Singh A."/>
            <person name="Thomas B.C."/>
            <person name="Baker B.J."/>
            <person name="Piceno Y.M."/>
            <person name="Andersen G.L."/>
            <person name="Banfield J.F."/>
        </authorList>
    </citation>
    <scope>NUCLEOTIDE SEQUENCE [LARGE SCALE GENOMIC DNA]</scope>
</reference>
<dbReference type="Pfam" id="PF03415">
    <property type="entry name" value="Peptidase_C11"/>
    <property type="match status" value="1"/>
</dbReference>
<evidence type="ECO:0008006" key="3">
    <source>
        <dbReference type="Google" id="ProtNLM"/>
    </source>
</evidence>
<dbReference type="InterPro" id="IPR005077">
    <property type="entry name" value="Peptidase_C11"/>
</dbReference>
<dbReference type="AlphaFoldDB" id="A0A101HK29"/>
<dbReference type="PANTHER" id="PTHR37835:SF1">
    <property type="entry name" value="ALPHA-CLOSTRIPAIN"/>
    <property type="match status" value="1"/>
</dbReference>
<sequence>MQANWNFSYNKVTRTNSDDRLITGGKIAETADGDEVFYWIGQPPQEMFSTERFADGSLTYVISGMQAETADYYTGKQDIHAGYLMGEFSFLRKLHLTTGARLEKTKTEVTTELYNLGTNAISDSLVTLEKTDWLPADNSMDKDVDHTINKIKEGAKQSAGTTVVYLDRKNAPPRLFSISQKGEETPLKSYGEENSANAATLARVIRETKELLPSDQFGLVFWTHSMGWYPATYIPEASVRYVGIDETPADRGSSMSVMEIDEIAEVLPDRVAEYIWFDVCLMGSVEALYAFRNKAAYLVGSPTEVLLAADYDASGAPYAKILPSLFGGKEHLPRACKLFYDHYNGMKYEILRSASIALMDAGQLNGFYATRCHAGRICRF</sequence>
<protein>
    <recommendedName>
        <fullName evidence="3">Clostripain family protein</fullName>
    </recommendedName>
</protein>
<organism evidence="1 2">
    <name type="scientific">Proteiniphilum acetatigenes</name>
    <dbReference type="NCBI Taxonomy" id="294710"/>
    <lineage>
        <taxon>Bacteria</taxon>
        <taxon>Pseudomonadati</taxon>
        <taxon>Bacteroidota</taxon>
        <taxon>Bacteroidia</taxon>
        <taxon>Bacteroidales</taxon>
        <taxon>Dysgonomonadaceae</taxon>
        <taxon>Proteiniphilum</taxon>
    </lineage>
</organism>
<evidence type="ECO:0000313" key="2">
    <source>
        <dbReference type="Proteomes" id="UP000053860"/>
    </source>
</evidence>
<dbReference type="Gene3D" id="3.40.50.11970">
    <property type="match status" value="1"/>
</dbReference>
<gene>
    <name evidence="1" type="ORF">XD92_0410</name>
</gene>
<dbReference type="SUPFAM" id="SSF56935">
    <property type="entry name" value="Porins"/>
    <property type="match status" value="1"/>
</dbReference>
<accession>A0A101HK29</accession>